<proteinExistence type="predicted"/>
<feature type="compositionally biased region" description="Basic residues" evidence="1">
    <location>
        <begin position="1"/>
        <end position="17"/>
    </location>
</feature>
<feature type="compositionally biased region" description="Basic residues" evidence="1">
    <location>
        <begin position="134"/>
        <end position="146"/>
    </location>
</feature>
<organism evidence="2 3">
    <name type="scientific">Dendryphion nanum</name>
    <dbReference type="NCBI Taxonomy" id="256645"/>
    <lineage>
        <taxon>Eukaryota</taxon>
        <taxon>Fungi</taxon>
        <taxon>Dikarya</taxon>
        <taxon>Ascomycota</taxon>
        <taxon>Pezizomycotina</taxon>
        <taxon>Dothideomycetes</taxon>
        <taxon>Pleosporomycetidae</taxon>
        <taxon>Pleosporales</taxon>
        <taxon>Torulaceae</taxon>
        <taxon>Dendryphion</taxon>
    </lineage>
</organism>
<evidence type="ECO:0000256" key="1">
    <source>
        <dbReference type="SAM" id="MobiDB-lite"/>
    </source>
</evidence>
<sequence>MRPPYHHYRHHHHHHHPYNFPTRNTLQPRFIILSLLTLSHFLTINTSTNQQSIKMSMAMSLQIFKTLIQLASSPSSSRETSRSSSPTPSSPLSPRTPLLSKQHQHQHHRRSSDPVPAITVTTVELTDFEEPKMMRRSSAVKHRRSRSVGETLYFTS</sequence>
<feature type="compositionally biased region" description="Low complexity" evidence="1">
    <location>
        <begin position="72"/>
        <end position="100"/>
    </location>
</feature>
<name>A0A9P9IQE6_9PLEO</name>
<protein>
    <submittedName>
        <fullName evidence="2">Uncharacterized protein</fullName>
    </submittedName>
</protein>
<reference evidence="2" key="1">
    <citation type="journal article" date="2021" name="Nat. Commun.">
        <title>Genetic determinants of endophytism in the Arabidopsis root mycobiome.</title>
        <authorList>
            <person name="Mesny F."/>
            <person name="Miyauchi S."/>
            <person name="Thiergart T."/>
            <person name="Pickel B."/>
            <person name="Atanasova L."/>
            <person name="Karlsson M."/>
            <person name="Huettel B."/>
            <person name="Barry K.W."/>
            <person name="Haridas S."/>
            <person name="Chen C."/>
            <person name="Bauer D."/>
            <person name="Andreopoulos W."/>
            <person name="Pangilinan J."/>
            <person name="LaButti K."/>
            <person name="Riley R."/>
            <person name="Lipzen A."/>
            <person name="Clum A."/>
            <person name="Drula E."/>
            <person name="Henrissat B."/>
            <person name="Kohler A."/>
            <person name="Grigoriev I.V."/>
            <person name="Martin F.M."/>
            <person name="Hacquard S."/>
        </authorList>
    </citation>
    <scope>NUCLEOTIDE SEQUENCE</scope>
    <source>
        <strain evidence="2">MPI-CAGE-CH-0243</strain>
    </source>
</reference>
<dbReference type="EMBL" id="JAGMWT010000005">
    <property type="protein sequence ID" value="KAH7128731.1"/>
    <property type="molecule type" value="Genomic_DNA"/>
</dbReference>
<evidence type="ECO:0000313" key="3">
    <source>
        <dbReference type="Proteomes" id="UP000700596"/>
    </source>
</evidence>
<evidence type="ECO:0000313" key="2">
    <source>
        <dbReference type="EMBL" id="KAH7128731.1"/>
    </source>
</evidence>
<feature type="region of interest" description="Disordered" evidence="1">
    <location>
        <begin position="1"/>
        <end position="21"/>
    </location>
</feature>
<feature type="region of interest" description="Disordered" evidence="1">
    <location>
        <begin position="72"/>
        <end position="118"/>
    </location>
</feature>
<accession>A0A9P9IQE6</accession>
<comment type="caution">
    <text evidence="2">The sequence shown here is derived from an EMBL/GenBank/DDBJ whole genome shotgun (WGS) entry which is preliminary data.</text>
</comment>
<keyword evidence="3" id="KW-1185">Reference proteome</keyword>
<dbReference type="Proteomes" id="UP000700596">
    <property type="component" value="Unassembled WGS sequence"/>
</dbReference>
<gene>
    <name evidence="2" type="ORF">B0J11DRAFT_525623</name>
</gene>
<dbReference type="AlphaFoldDB" id="A0A9P9IQE6"/>
<feature type="region of interest" description="Disordered" evidence="1">
    <location>
        <begin position="134"/>
        <end position="156"/>
    </location>
</feature>